<keyword evidence="2" id="KW-1133">Transmembrane helix</keyword>
<keyword evidence="4" id="KW-1185">Reference proteome</keyword>
<evidence type="ECO:0000313" key="4">
    <source>
        <dbReference type="Proteomes" id="UP001314181"/>
    </source>
</evidence>
<protein>
    <submittedName>
        <fullName evidence="3">Uncharacterized protein</fullName>
    </submittedName>
</protein>
<dbReference type="Proteomes" id="UP001314181">
    <property type="component" value="Unassembled WGS sequence"/>
</dbReference>
<evidence type="ECO:0000256" key="2">
    <source>
        <dbReference type="SAM" id="Phobius"/>
    </source>
</evidence>
<feature type="transmembrane region" description="Helical" evidence="2">
    <location>
        <begin position="33"/>
        <end position="54"/>
    </location>
</feature>
<feature type="transmembrane region" description="Helical" evidence="2">
    <location>
        <begin position="131"/>
        <end position="149"/>
    </location>
</feature>
<feature type="transmembrane region" description="Helical" evidence="2">
    <location>
        <begin position="106"/>
        <end position="125"/>
    </location>
</feature>
<name>A0ABM9N714_9RICK</name>
<feature type="region of interest" description="Disordered" evidence="1">
    <location>
        <begin position="172"/>
        <end position="201"/>
    </location>
</feature>
<keyword evidence="2" id="KW-0472">Membrane</keyword>
<dbReference type="EMBL" id="CAWVOK010000003">
    <property type="protein sequence ID" value="CAK8162363.1"/>
    <property type="molecule type" value="Genomic_DNA"/>
</dbReference>
<evidence type="ECO:0000256" key="1">
    <source>
        <dbReference type="SAM" id="MobiDB-lite"/>
    </source>
</evidence>
<accession>A0ABM9N714</accession>
<sequence length="219" mass="24301">MPRKLIRMRQRLSTVSPAFFVFPHIYATNSNSLTFIIIIAILTLFLLLSAPALFLTNIALMNIGIASIISSIAISVHIQQHHKAVQKLNIKKTTIDEIKAHDVSQLGMFVGYSTTFSALFFLILFSLDVSILSVILPIVIGAAGIYSTIQSTELKSTINERINKIIDNEEKSLQKAEQPDEAQTKDSVQDNNNKEIPPNNEIVLDKKEQLAEAKAEVTV</sequence>
<feature type="transmembrane region" description="Helical" evidence="2">
    <location>
        <begin position="60"/>
        <end position="78"/>
    </location>
</feature>
<proteinExistence type="predicted"/>
<organism evidence="3 4">
    <name type="scientific">Candidatus Xenohaliotis californiensis</name>
    <dbReference type="NCBI Taxonomy" id="84677"/>
    <lineage>
        <taxon>Bacteria</taxon>
        <taxon>Pseudomonadati</taxon>
        <taxon>Pseudomonadota</taxon>
        <taxon>Alphaproteobacteria</taxon>
        <taxon>Rickettsiales</taxon>
        <taxon>Anaplasmataceae</taxon>
        <taxon>Candidatus Xenohaliotis</taxon>
    </lineage>
</organism>
<reference evidence="3 4" key="1">
    <citation type="submission" date="2024-01" db="EMBL/GenBank/DDBJ databases">
        <authorList>
            <person name="Kunselman E."/>
        </authorList>
    </citation>
    <scope>NUCLEOTIDE SEQUENCE [LARGE SCALE GENOMIC DNA]</scope>
    <source>
        <strain evidence="3">2 abalone samples</strain>
    </source>
</reference>
<evidence type="ECO:0000313" key="3">
    <source>
        <dbReference type="EMBL" id="CAK8162363.1"/>
    </source>
</evidence>
<comment type="caution">
    <text evidence="3">The sequence shown here is derived from an EMBL/GenBank/DDBJ whole genome shotgun (WGS) entry which is preliminary data.</text>
</comment>
<feature type="compositionally biased region" description="Basic and acidic residues" evidence="1">
    <location>
        <begin position="172"/>
        <end position="188"/>
    </location>
</feature>
<gene>
    <name evidence="3" type="ORF">CAXC1_120045</name>
</gene>
<keyword evidence="2" id="KW-0812">Transmembrane</keyword>